<feature type="compositionally biased region" description="Polar residues" evidence="8">
    <location>
        <begin position="3534"/>
        <end position="3544"/>
    </location>
</feature>
<feature type="compositionally biased region" description="Basic and acidic residues" evidence="8">
    <location>
        <begin position="3414"/>
        <end position="3424"/>
    </location>
</feature>
<dbReference type="GO" id="GO:0060298">
    <property type="term" value="P:positive regulation of sarcomere organization"/>
    <property type="evidence" value="ECO:0007669"/>
    <property type="project" value="UniProtKB-ARBA"/>
</dbReference>
<keyword evidence="11" id="KW-1185">Reference proteome</keyword>
<dbReference type="FunFam" id="2.60.40.10:FF:000345">
    <property type="entry name" value="Muscle M-line assembly protein unc-89"/>
    <property type="match status" value="1"/>
</dbReference>
<feature type="domain" description="Ig-like" evidence="9">
    <location>
        <begin position="2400"/>
        <end position="2485"/>
    </location>
</feature>
<organism evidence="10 11">
    <name type="scientific">Mytilus galloprovincialis</name>
    <name type="common">Mediterranean mussel</name>
    <dbReference type="NCBI Taxonomy" id="29158"/>
    <lineage>
        <taxon>Eukaryota</taxon>
        <taxon>Metazoa</taxon>
        <taxon>Spiralia</taxon>
        <taxon>Lophotrochozoa</taxon>
        <taxon>Mollusca</taxon>
        <taxon>Bivalvia</taxon>
        <taxon>Autobranchia</taxon>
        <taxon>Pteriomorphia</taxon>
        <taxon>Mytilida</taxon>
        <taxon>Mytiloidea</taxon>
        <taxon>Mytilidae</taxon>
        <taxon>Mytilinae</taxon>
        <taxon>Mytilus</taxon>
    </lineage>
</organism>
<evidence type="ECO:0000259" key="9">
    <source>
        <dbReference type="PROSITE" id="PS50835"/>
    </source>
</evidence>
<feature type="region of interest" description="Disordered" evidence="8">
    <location>
        <begin position="1806"/>
        <end position="1864"/>
    </location>
</feature>
<feature type="region of interest" description="Disordered" evidence="8">
    <location>
        <begin position="3948"/>
        <end position="3989"/>
    </location>
</feature>
<feature type="domain" description="Ig-like" evidence="9">
    <location>
        <begin position="1615"/>
        <end position="1703"/>
    </location>
</feature>
<feature type="domain" description="Ig-like" evidence="9">
    <location>
        <begin position="1902"/>
        <end position="1990"/>
    </location>
</feature>
<comment type="similarity">
    <text evidence="2">Belongs to the protein kinase superfamily. CAMK Ser/Thr protein kinase family.</text>
</comment>
<keyword evidence="6" id="KW-0393">Immunoglobulin domain</keyword>
<dbReference type="InterPro" id="IPR003599">
    <property type="entry name" value="Ig_sub"/>
</dbReference>
<feature type="compositionally biased region" description="Polar residues" evidence="8">
    <location>
        <begin position="3351"/>
        <end position="3360"/>
    </location>
</feature>
<dbReference type="GO" id="GO:0004674">
    <property type="term" value="F:protein serine/threonine kinase activity"/>
    <property type="evidence" value="ECO:0007669"/>
    <property type="project" value="UniProtKB-EC"/>
</dbReference>
<dbReference type="CDD" id="cd00176">
    <property type="entry name" value="SPEC"/>
    <property type="match status" value="5"/>
</dbReference>
<evidence type="ECO:0000256" key="2">
    <source>
        <dbReference type="ARBA" id="ARBA00006692"/>
    </source>
</evidence>
<dbReference type="InterPro" id="IPR058157">
    <property type="entry name" value="Spectrin_met"/>
</dbReference>
<feature type="region of interest" description="Disordered" evidence="8">
    <location>
        <begin position="3736"/>
        <end position="3755"/>
    </location>
</feature>
<feature type="compositionally biased region" description="Basic and acidic residues" evidence="8">
    <location>
        <begin position="2590"/>
        <end position="2599"/>
    </location>
</feature>
<feature type="compositionally biased region" description="Low complexity" evidence="8">
    <location>
        <begin position="3430"/>
        <end position="3442"/>
    </location>
</feature>
<dbReference type="InterPro" id="IPR007110">
    <property type="entry name" value="Ig-like_dom"/>
</dbReference>
<feature type="compositionally biased region" description="Polar residues" evidence="8">
    <location>
        <begin position="3401"/>
        <end position="3410"/>
    </location>
</feature>
<sequence length="3989" mass="455628">MSDKFSDITDLSELPPSTTTISTVAVQSGRSKVVLAILRGAEWIRVRVHQMEPDLMEVGSTLEEALQYRQEHHEMLNKLKAKEQEIKQILTSADQYAAENTSQAEVYAAMADTMGEAWKELNNKLEYRGILLDDSVHFHQSAADFSSKMEQAQSKFSSTYPTQDVNTARRLLQQHQDIKRSILESSKTTHDIGHSLVRRIQDMGMHADLQNRHATTAACYGIEHVLELLQDRRRRLEEIWEQRRIQLEQCLQLCQLDQEVNKILDWFRQTGFSYLQNTDLGDCHQRSQIIQHEHYKFETQAKETQETVLRLVRTADQLLRRSKLDVEGVRQRLQTVDTECENFMIRLDTRRKNITMATSFFEQTESALTRLDQVEVQLNTMDLPRNSAELADRHSQLSNAIMEISSPPLRDGRILLERVSRDDRGADGIRRLLAQLQDRCTRLESLCKARRAEAWERSQAYLHFQEKFTSLQTWLLQIGQATLSRHADLGTRLESAEDFLEIHEQLDQDIRDKNSDLEALFEAGVNLVKSGDQEAHNAAEKVDTLHQQMQRIHRVIEFRITLSLVYLSFHKKVQQFQNNAGGLEHILKSEKEHLQDLTDSAVQHTQELWNITSQQYHEVDDKGREFLSKTSTINDDSSLNIKQAVLIVERIMTETRESMTTLTTTWESWQQKVSSSRQFKTQWHQFIQDARKTIDWVMSVENEFFPVIAGELGTSVETVKHYEKRLDEFSPVFQKGLEELENHMTTGEMLLMKGDTRGQLDQIMNELTKVYHRFKARIHEYHILVKMTIQFFRNLDQLDKLIEKTEQEYSQSNLPADLTHAEKMLEEHKRKKTEVSSLINYTADEGEKIVVRVRQTDAEAAAQEDVERVLNVTAEYKQRWNQAWEDQEKRLKQNLQICQFNYDLRQIHSEIDELHHHLQARRGSYGNSLPASKLTSQAFKQFEMTVELIEKKINKFTSTAELMVQDHHYDSAHIGREIDMLNTKWTTFHMSVRDYRKMIDTSIDYYQLTEETEQWLKDGNNLLNDIGRKIVQCKTPQEVDDLVKPMDQFLQEGKPKQEERLRKLSELAVELYALDRPVIHQMTNDISMPEGKGFKIEVIFSGSPTPEVAWFRGQDRVVPSSVFKITIEINRTTLQVTEAYPEDSGSYTVILQNAAGEIQKTCQVNVESFYSSAAEDMSQASAENEPMAPSFTQKLAPAREAMEGSRVRLDCVLVGHPEPEVVWFHNDKPVKESKDIQLLFEGDRCTLSIQEAYLEDAGVYRCEARNPYGNDQTVSKLHVEPLSELSDASVNEATPPKFTQLLRDLNVQSGHRVCLQCRVTGHPIPDVQWFKDGKPIELGPDYQVTAFADVHNLTIPEAFVEDTGTYMVKAVNMVGEAKSYAKLSVKTTPEPMETSEVMKMRQMIQTKESQETKLVKKELEQSPPEFQRLFHDMTVNAGEPVNIECSISGSPKPKVTWYFNGMPIVSRDYIIRMEGTRHTLHIPETFDEDSGRFSITAENPLGKATCSAYLFVEEESTIPKTRIFGSSEMTRRVSKTETVSSHETRISRFIETQETQQPTYIPSSEQHSTTITTDVTPQYDIRPIETRETHATTLKTDVKPRFQPVDLTIAVPVPPKFVQALKNIETMEGTRVTFEGVVSGKPEPSIKWYREGKELTDKADFEISYNDGRVSLNIPEAFPEDQGQFKCTARNMAGQASSSAELIVKASMVPPSFIQRPQTQTVKEGKPVRFTIRVAGQPPPEITWYKDGSKITSSPDFELVQEDDIHSLCIPEVFCEDAGQYTVEAKNPAGQTQCTANLRIEVPMEESVPDKPQPVTEERFEPKRAPAARSAPEEPTPKVRKLQLPSDFVKKTESPREVSPRDQRYREEVKMEMGRKPDMPTYEQTFRLPAGEPVQVTPKQKPRFTQPLQNKNVDQGEPVVFEARVEAHPEPIIKWYRDDVVVRSSPDYEITYDNGVCRLSIAETFPEDSGVFKVIATNADGSDTTQAKLQVQRSPIMSPVSEAFKADKAPTREERIPSPIEPEAPRFTQLPQNQKLKEGTNTVFDCTVTGKPFPDVSWRKRGFPIRVSQRYRITIDENTGRITLTIVNSKPDDVGQYTCTAVNLMGQTDTTATLIQPEEKMAPPPPAPKTWQPMVTEQPLKPWQQQPEMTQQPTRPWYQQPDVTQQPVKPWQQQQEMAQPRKRSDFFVPRSEKNLETNIQYRLSQEREVPIVTSTLEFTPTGFEQSLMQRQFYKEGHIKFSSETETSEYESDVTTDRVQPSAPAPPKIVQELKDFRLLEGSDATFVCRITGRPRPKVAWYKNGQRIKRSTRYEMKYNKDGYSTLRIRMALPEDAGHYTVLAVNSSGKDTCSSELYVDSIGNIDSTSFVGKEALDKILGVDKDKDKRPEEEGGIMEALSRPLFKKVPEDREVREGNTVRFDTLVSGRPAPELTWYRDDVQVHNDDQHKIVVNEDGVNSLIILAASRNDSGHYTCLANNKAGENSFTVELKILEKEQMQPPRFVERIQNFNIREGQPVTLRCQVIGIPQPMISWQKDGKMLIPNKPYRIETEGGRSTLTIDTVEPFDSAWFQCSAANVAGTATTRGKLTVKSEVKKPEPKKKITIQKKQVSPVKEVPEPAPKPVVLRPTPKPQPITPRTDSPPHYDIQKEGFVQQISYVTEGASATLRLVPDEEAKRMLSDTEPMETAPSQKFIEQSPLAPPRPPPPTPATMSAESSPIPKRRRLGAKPLEEKVSPAWAPRPQAPPPQAEQPMEVEEELMPQSVADAKRMFETPEEAIPPAKAAPVHRPTQPAPKHKVPEKKPTKKRVKLPSPPSYEIEREGPVQEINYASETESGYLRFVSEDELDTPRKIIPAQKPVPAPQRKPVPEKKMVSEQKWVPERKLSPERKPVPEQKLLPEKKPVAEHKPAKKRVKFPSPPGYEIEKEGPVQQISYASDTESGYLRLVSEDELDRSSPIDLERMAPDEYPEEERVQHRTEKRMFLEASKMPKLAPKPVRFIKRQEIEENIPLKASSLPPETKPKPALKKPSAAPQVPKVKHVVRIQPPEGYQYTDSDSHYEICERGPVQEIHYVSDTEAGTLRLVHTTEDESDRNDDLQPPHQPEIPFSLQTKYEQTRYNKPLSPREKKKAKKPSPPKEQIPSQETYPPWMVSKETKLDQSVTVTGRHKAPEITDKTYQTSLSVTKSEDEDTSSPWAVTDTTVGKQTVVTSKKIGPKPFDKTYTVSLDTQGRQPEEGRPDEVDSSTYLPWIKDTTVQQTTTITGERKVPKPSDKKYETSVIVAKKPVQSKKKPGVNLPPWVKDTEDKTYETSVTVPKKPVELKGKPHIDFPPWVKETQIKQTTTVMEEGRKGPQPTDQYETSVTIPKKPVELQKKPHIDFPPWVKETQIKQTTTVMEEGRKGPQPTDQYETSVTIPKKPVELQKKPHIDFPPWVKETQVKQTTTVMEEGRKGPQPTDKYETSVTIETKPDETISQSGLTYPPWVKETDDKTYESSVTVPKKPVDLRKKVHIDFPPWVKETQIKQTSTVMEEGRKGPQPTDQYETSVTVETKPDEAISQPGLTYPPWVKDTKVDKTVTQERVPYKPIEEQYKTSLTVSKKPEGKKKPKVQYPPWMKDTEIDKTATITAEKKVWKPIEKKFQTSVTTVPQIETQQKHVEQYPPWVVRDTEVDKVTSVTSEKKVWKPMEKKFQTSVTTVPQTENQPEEQYPPWVVRDTGVDKVTSVTSEKKVWKPMEKKFQTSVTTVPQVQSKPEDEYPPWVIRDTEVDKTVTVSAIGKQTKQTDETYQTSVTVKGKGKYPEEKREVTEKKIQLFPGPLQKGIVLAEKKLIVPLVPPKPGKSTDTDTRVMAAEKPGGIGVYESEETTRTVLEKFPIVPPKLVIPVEELKLTLPDLDTEPVVSPYPQDEELMLLEAVFSSPWTPTTDTVQEAVIKLEQKPYLRDLDRESAVREFIRREGETPAEEDIYTKDKQQAPKFKTPLKDLTNLKENANEHKA</sequence>
<protein>
    <submittedName>
        <fullName evidence="10">Titin</fullName>
        <ecNumber evidence="10">2.7.11.1</ecNumber>
    </submittedName>
</protein>
<feature type="compositionally biased region" description="Polar residues" evidence="8">
    <location>
        <begin position="3105"/>
        <end position="3115"/>
    </location>
</feature>
<dbReference type="FunFam" id="2.60.40.10:FF:000107">
    <property type="entry name" value="Myosin, light chain kinase a"/>
    <property type="match status" value="1"/>
</dbReference>
<dbReference type="InterPro" id="IPR036179">
    <property type="entry name" value="Ig-like_dom_sf"/>
</dbReference>
<dbReference type="Pfam" id="PF25075">
    <property type="entry name" value="DUF7799"/>
    <property type="match status" value="1"/>
</dbReference>
<name>A0A8B6G044_MYTGA</name>
<keyword evidence="3" id="KW-0963">Cytoplasm</keyword>
<feature type="region of interest" description="Disordered" evidence="8">
    <location>
        <begin position="2771"/>
        <end position="2828"/>
    </location>
</feature>
<feature type="domain" description="Ig-like" evidence="9">
    <location>
        <begin position="1424"/>
        <end position="1507"/>
    </location>
</feature>
<evidence type="ECO:0000313" key="10">
    <source>
        <dbReference type="EMBL" id="VDI56860.1"/>
    </source>
</evidence>
<gene>
    <name evidence="10" type="ORF">MGAL_10B059352</name>
</gene>
<dbReference type="InterPro" id="IPR002017">
    <property type="entry name" value="Spectrin_repeat"/>
</dbReference>
<dbReference type="SMART" id="SM00408">
    <property type="entry name" value="IGc2"/>
    <property type="match status" value="11"/>
</dbReference>
<dbReference type="Gene3D" id="2.60.40.10">
    <property type="entry name" value="Immunoglobulins"/>
    <property type="match status" value="11"/>
</dbReference>
<dbReference type="OrthoDB" id="5969272at2759"/>
<dbReference type="Pfam" id="PF07679">
    <property type="entry name" value="I-set"/>
    <property type="match status" value="11"/>
</dbReference>
<feature type="compositionally biased region" description="Basic and acidic residues" evidence="8">
    <location>
        <begin position="3260"/>
        <end position="3273"/>
    </location>
</feature>
<dbReference type="Proteomes" id="UP000596742">
    <property type="component" value="Unassembled WGS sequence"/>
</dbReference>
<feature type="coiled-coil region" evidence="7">
    <location>
        <begin position="62"/>
        <end position="99"/>
    </location>
</feature>
<dbReference type="InterPro" id="IPR056701">
    <property type="entry name" value="DUF7799"/>
</dbReference>
<feature type="region of interest" description="Disordered" evidence="8">
    <location>
        <begin position="3209"/>
        <end position="3242"/>
    </location>
</feature>
<comment type="caution">
    <text evidence="10">The sequence shown here is derived from an EMBL/GenBank/DDBJ whole genome shotgun (WGS) entry which is preliminary data.</text>
</comment>
<dbReference type="SUPFAM" id="SSF48726">
    <property type="entry name" value="Immunoglobulin"/>
    <property type="match status" value="11"/>
</dbReference>
<feature type="compositionally biased region" description="Pro residues" evidence="8">
    <location>
        <begin position="2697"/>
        <end position="2707"/>
    </location>
</feature>
<proteinExistence type="inferred from homology"/>
<accession>A0A8B6G044</accession>
<dbReference type="SUPFAM" id="SSF46966">
    <property type="entry name" value="Spectrin repeat"/>
    <property type="match status" value="5"/>
</dbReference>
<feature type="domain" description="Ig-like" evidence="9">
    <location>
        <begin position="1077"/>
        <end position="1165"/>
    </location>
</feature>
<feature type="compositionally biased region" description="Polar residues" evidence="8">
    <location>
        <begin position="3736"/>
        <end position="3745"/>
    </location>
</feature>
<dbReference type="FunFam" id="2.60.40.10:FF:000425">
    <property type="entry name" value="Myosin light chain kinase"/>
    <property type="match status" value="4"/>
</dbReference>
<feature type="domain" description="Ig-like" evidence="9">
    <location>
        <begin position="2025"/>
        <end position="2115"/>
    </location>
</feature>
<feature type="compositionally biased region" description="Polar residues" evidence="8">
    <location>
        <begin position="3775"/>
        <end position="3786"/>
    </location>
</feature>
<feature type="region of interest" description="Disordered" evidence="8">
    <location>
        <begin position="2847"/>
        <end position="2927"/>
    </location>
</feature>
<dbReference type="EC" id="2.7.11.1" evidence="10"/>
<dbReference type="InterPro" id="IPR013098">
    <property type="entry name" value="Ig_I-set"/>
</dbReference>
<feature type="region of interest" description="Disordered" evidence="8">
    <location>
        <begin position="3685"/>
        <end position="3706"/>
    </location>
</feature>
<dbReference type="InterPro" id="IPR018159">
    <property type="entry name" value="Spectrin/alpha-actinin"/>
</dbReference>
<dbReference type="EMBL" id="UYJE01007676">
    <property type="protein sequence ID" value="VDI56860.1"/>
    <property type="molecule type" value="Genomic_DNA"/>
</dbReference>
<feature type="region of interest" description="Disordered" evidence="8">
    <location>
        <begin position="3254"/>
        <end position="3277"/>
    </location>
</feature>
<dbReference type="SMART" id="SM00409">
    <property type="entry name" value="IG"/>
    <property type="match status" value="11"/>
</dbReference>
<feature type="domain" description="Ig-like" evidence="9">
    <location>
        <begin position="2499"/>
        <end position="2587"/>
    </location>
</feature>
<dbReference type="Pfam" id="PF00435">
    <property type="entry name" value="Spectrin"/>
    <property type="match status" value="2"/>
</dbReference>
<feature type="region of interest" description="Disordered" evidence="8">
    <location>
        <begin position="3519"/>
        <end position="3560"/>
    </location>
</feature>
<dbReference type="GO" id="GO:0045989">
    <property type="term" value="P:positive regulation of striated muscle contraction"/>
    <property type="evidence" value="ECO:0007669"/>
    <property type="project" value="UniProtKB-ARBA"/>
</dbReference>
<feature type="region of interest" description="Disordered" evidence="8">
    <location>
        <begin position="2243"/>
        <end position="2264"/>
    </location>
</feature>
<keyword evidence="7" id="KW-0175">Coiled coil</keyword>
<dbReference type="PANTHER" id="PTHR47633:SF8">
    <property type="entry name" value="SPEG NEIGHBOR PROTEIN"/>
    <property type="match status" value="1"/>
</dbReference>
<feature type="domain" description="Ig-like" evidence="9">
    <location>
        <begin position="1296"/>
        <end position="1384"/>
    </location>
</feature>
<feature type="compositionally biased region" description="Polar residues" evidence="8">
    <location>
        <begin position="3219"/>
        <end position="3228"/>
    </location>
</feature>
<reference evidence="10" key="1">
    <citation type="submission" date="2018-11" db="EMBL/GenBank/DDBJ databases">
        <authorList>
            <person name="Alioto T."/>
            <person name="Alioto T."/>
        </authorList>
    </citation>
    <scope>NUCLEOTIDE SEQUENCE</scope>
</reference>
<evidence type="ECO:0000256" key="6">
    <source>
        <dbReference type="ARBA" id="ARBA00023319"/>
    </source>
</evidence>
<feature type="region of interest" description="Disordered" evidence="8">
    <location>
        <begin position="2005"/>
        <end position="2025"/>
    </location>
</feature>
<feature type="compositionally biased region" description="Basic and acidic residues" evidence="8">
    <location>
        <begin position="2005"/>
        <end position="2016"/>
    </location>
</feature>
<feature type="compositionally biased region" description="Basic and acidic residues" evidence="8">
    <location>
        <begin position="3364"/>
        <end position="3374"/>
    </location>
</feature>
<dbReference type="InterPro" id="IPR003598">
    <property type="entry name" value="Ig_sub2"/>
</dbReference>
<dbReference type="Gene3D" id="1.20.58.60">
    <property type="match status" value="5"/>
</dbReference>
<feature type="region of interest" description="Disordered" evidence="8">
    <location>
        <begin position="3004"/>
        <end position="3054"/>
    </location>
</feature>
<feature type="region of interest" description="Disordered" evidence="8">
    <location>
        <begin position="3078"/>
        <end position="3166"/>
    </location>
</feature>
<feature type="region of interest" description="Disordered" evidence="8">
    <location>
        <begin position="2590"/>
        <end position="2644"/>
    </location>
</feature>
<evidence type="ECO:0000256" key="5">
    <source>
        <dbReference type="ARBA" id="ARBA00023157"/>
    </source>
</evidence>
<feature type="domain" description="Ig-like" evidence="9">
    <location>
        <begin position="1189"/>
        <end position="1275"/>
    </location>
</feature>
<feature type="coiled-coil region" evidence="7">
    <location>
        <begin position="426"/>
        <end position="453"/>
    </location>
</feature>
<feature type="region of interest" description="Disordered" evidence="8">
    <location>
        <begin position="3775"/>
        <end position="3796"/>
    </location>
</feature>
<evidence type="ECO:0000256" key="3">
    <source>
        <dbReference type="ARBA" id="ARBA00022490"/>
    </source>
</evidence>
<dbReference type="FunFam" id="2.60.40.10:FF:000080">
    <property type="entry name" value="Myosin light chain kinase, smooth muscle"/>
    <property type="match status" value="2"/>
</dbReference>
<feature type="region of interest" description="Disordered" evidence="8">
    <location>
        <begin position="2952"/>
        <end position="2975"/>
    </location>
</feature>
<keyword evidence="10" id="KW-0808">Transferase</keyword>
<feature type="domain" description="Ig-like" evidence="9">
    <location>
        <begin position="2266"/>
        <end position="2355"/>
    </location>
</feature>
<feature type="region of interest" description="Disordered" evidence="8">
    <location>
        <begin position="2675"/>
        <end position="2755"/>
    </location>
</feature>
<keyword evidence="5" id="KW-1015">Disulfide bond</keyword>
<dbReference type="FunFam" id="2.60.40.10:FF:000032">
    <property type="entry name" value="palladin isoform X1"/>
    <property type="match status" value="1"/>
</dbReference>
<feature type="region of interest" description="Disordered" evidence="8">
    <location>
        <begin position="3340"/>
        <end position="3492"/>
    </location>
</feature>
<dbReference type="InterPro" id="IPR013783">
    <property type="entry name" value="Ig-like_fold"/>
</dbReference>
<keyword evidence="4" id="KW-0677">Repeat</keyword>
<feature type="compositionally biased region" description="Basic and acidic residues" evidence="8">
    <location>
        <begin position="2864"/>
        <end position="2905"/>
    </location>
</feature>
<evidence type="ECO:0000256" key="7">
    <source>
        <dbReference type="SAM" id="Coils"/>
    </source>
</evidence>
<dbReference type="Pfam" id="PF25101">
    <property type="entry name" value="Spectrin_7"/>
    <property type="match status" value="1"/>
</dbReference>
<evidence type="ECO:0000256" key="4">
    <source>
        <dbReference type="ARBA" id="ARBA00022737"/>
    </source>
</evidence>
<feature type="domain" description="Ig-like" evidence="9">
    <location>
        <begin position="1711"/>
        <end position="1799"/>
    </location>
</feature>
<feature type="compositionally biased region" description="Basic and acidic residues" evidence="8">
    <location>
        <begin position="1848"/>
        <end position="1864"/>
    </location>
</feature>
<evidence type="ECO:0000313" key="11">
    <source>
        <dbReference type="Proteomes" id="UP000596742"/>
    </source>
</evidence>
<dbReference type="PROSITE" id="PS50835">
    <property type="entry name" value="IG_LIKE"/>
    <property type="match status" value="11"/>
</dbReference>
<dbReference type="GO" id="GO:0031672">
    <property type="term" value="C:A band"/>
    <property type="evidence" value="ECO:0007669"/>
    <property type="project" value="UniProtKB-ARBA"/>
</dbReference>
<dbReference type="SMART" id="SM00150">
    <property type="entry name" value="SPEC"/>
    <property type="match status" value="8"/>
</dbReference>
<feature type="compositionally biased region" description="Basic residues" evidence="8">
    <location>
        <begin position="2792"/>
        <end position="2807"/>
    </location>
</feature>
<dbReference type="FunFam" id="2.60.40.10:FF:000714">
    <property type="entry name" value="Titin novex-3"/>
    <property type="match status" value="2"/>
</dbReference>
<evidence type="ECO:0000256" key="1">
    <source>
        <dbReference type="ARBA" id="ARBA00004657"/>
    </source>
</evidence>
<dbReference type="PANTHER" id="PTHR47633">
    <property type="entry name" value="IMMUNOGLOBULIN"/>
    <property type="match status" value="1"/>
</dbReference>
<comment type="subcellular location">
    <subcellularLocation>
        <location evidence="1">Cytoplasm</location>
        <location evidence="1">Myofibril</location>
    </subcellularLocation>
</comment>
<evidence type="ECO:0000256" key="8">
    <source>
        <dbReference type="SAM" id="MobiDB-lite"/>
    </source>
</evidence>
<feature type="compositionally biased region" description="Polar residues" evidence="8">
    <location>
        <begin position="3686"/>
        <end position="3697"/>
    </location>
</feature>